<protein>
    <recommendedName>
        <fullName evidence="3">Reverse transcriptase</fullName>
    </recommendedName>
</protein>
<comment type="caution">
    <text evidence="1">The sequence shown here is derived from an EMBL/GenBank/DDBJ whole genome shotgun (WGS) entry which is preliminary data.</text>
</comment>
<evidence type="ECO:0000313" key="1">
    <source>
        <dbReference type="EMBL" id="KAK9745879.1"/>
    </source>
</evidence>
<reference evidence="1 2" key="1">
    <citation type="journal article" date="2024" name="BMC Genomics">
        <title>De novo assembly and annotation of Popillia japonica's genome with initial clues to its potential as an invasive pest.</title>
        <authorList>
            <person name="Cucini C."/>
            <person name="Boschi S."/>
            <person name="Funari R."/>
            <person name="Cardaioli E."/>
            <person name="Iannotti N."/>
            <person name="Marturano G."/>
            <person name="Paoli F."/>
            <person name="Bruttini M."/>
            <person name="Carapelli A."/>
            <person name="Frati F."/>
            <person name="Nardi F."/>
        </authorList>
    </citation>
    <scope>NUCLEOTIDE SEQUENCE [LARGE SCALE GENOMIC DNA]</scope>
    <source>
        <strain evidence="1">DMR45628</strain>
    </source>
</reference>
<evidence type="ECO:0000313" key="2">
    <source>
        <dbReference type="Proteomes" id="UP001458880"/>
    </source>
</evidence>
<proteinExistence type="predicted"/>
<evidence type="ECO:0008006" key="3">
    <source>
        <dbReference type="Google" id="ProtNLM"/>
    </source>
</evidence>
<gene>
    <name evidence="1" type="ORF">QE152_g6551</name>
</gene>
<keyword evidence="2" id="KW-1185">Reference proteome</keyword>
<dbReference type="Proteomes" id="UP001458880">
    <property type="component" value="Unassembled WGS sequence"/>
</dbReference>
<name>A0AAW1ME64_POPJA</name>
<dbReference type="PANTHER" id="PTHR47510">
    <property type="entry name" value="REVERSE TRANSCRIPTASE DOMAIN-CONTAINING PROTEIN"/>
    <property type="match status" value="1"/>
</dbReference>
<organism evidence="1 2">
    <name type="scientific">Popillia japonica</name>
    <name type="common">Japanese beetle</name>
    <dbReference type="NCBI Taxonomy" id="7064"/>
    <lineage>
        <taxon>Eukaryota</taxon>
        <taxon>Metazoa</taxon>
        <taxon>Ecdysozoa</taxon>
        <taxon>Arthropoda</taxon>
        <taxon>Hexapoda</taxon>
        <taxon>Insecta</taxon>
        <taxon>Pterygota</taxon>
        <taxon>Neoptera</taxon>
        <taxon>Endopterygota</taxon>
        <taxon>Coleoptera</taxon>
        <taxon>Polyphaga</taxon>
        <taxon>Scarabaeiformia</taxon>
        <taxon>Scarabaeidae</taxon>
        <taxon>Rutelinae</taxon>
        <taxon>Popillia</taxon>
    </lineage>
</organism>
<dbReference type="EMBL" id="JASPKY010000044">
    <property type="protein sequence ID" value="KAK9745879.1"/>
    <property type="molecule type" value="Genomic_DNA"/>
</dbReference>
<dbReference type="PANTHER" id="PTHR47510:SF3">
    <property type="entry name" value="ENDO_EXONUCLEASE_PHOSPHATASE DOMAIN-CONTAINING PROTEIN"/>
    <property type="match status" value="1"/>
</dbReference>
<accession>A0AAW1ME64</accession>
<sequence length="248" mass="27686">MSSVLWCFEVSCPVKQNKVLSTRGPNQQWINDDVKTSSNELRNLFWLKQNLKSPLLNSLYKERKKQHNELIAEAKRNYYETKINLSSNKTKTLWRIVNDRLKPDNRCRSSINLTRNNTLITDAREISQEFGNYFSSVAGGMVADQFGTSTLHPVAVCPAPCGSFTFGPVCAVAVCPAPCGSFTFGPVCAEDIIAVVNKIPNKTSYGDDGISSYLLKQIIGHIAEYLAFMVNMSFSTGKFPTPWKTARP</sequence>
<dbReference type="AlphaFoldDB" id="A0AAW1ME64"/>